<evidence type="ECO:0000313" key="17">
    <source>
        <dbReference type="Proteomes" id="UP000265643"/>
    </source>
</evidence>
<dbReference type="Pfam" id="PF02743">
    <property type="entry name" value="dCache_1"/>
    <property type="match status" value="1"/>
</dbReference>
<dbReference type="Proteomes" id="UP000265643">
    <property type="component" value="Unassembled WGS sequence"/>
</dbReference>
<dbReference type="PANTHER" id="PTHR34220:SF7">
    <property type="entry name" value="SENSOR HISTIDINE KINASE YPDA"/>
    <property type="match status" value="1"/>
</dbReference>
<dbReference type="InterPro" id="IPR050640">
    <property type="entry name" value="Bact_2-comp_sensor_kinase"/>
</dbReference>
<proteinExistence type="predicted"/>
<comment type="catalytic activity">
    <reaction evidence="1">
        <text>ATP + protein L-histidine = ADP + protein N-phospho-L-histidine.</text>
        <dbReference type="EC" id="2.7.13.3"/>
    </reaction>
</comment>
<dbReference type="PRINTS" id="PR00344">
    <property type="entry name" value="BCTRLSENSOR"/>
</dbReference>
<dbReference type="PROSITE" id="PS50885">
    <property type="entry name" value="HAMP"/>
    <property type="match status" value="1"/>
</dbReference>
<dbReference type="InterPro" id="IPR005467">
    <property type="entry name" value="His_kinase_dom"/>
</dbReference>
<dbReference type="InterPro" id="IPR004358">
    <property type="entry name" value="Sig_transdc_His_kin-like_C"/>
</dbReference>
<evidence type="ECO:0000256" key="9">
    <source>
        <dbReference type="ARBA" id="ARBA00022989"/>
    </source>
</evidence>
<evidence type="ECO:0000256" key="3">
    <source>
        <dbReference type="ARBA" id="ARBA00012438"/>
    </source>
</evidence>
<feature type="coiled-coil region" evidence="12">
    <location>
        <begin position="348"/>
        <end position="375"/>
    </location>
</feature>
<evidence type="ECO:0000256" key="7">
    <source>
        <dbReference type="ARBA" id="ARBA00022692"/>
    </source>
</evidence>
<evidence type="ECO:0000259" key="14">
    <source>
        <dbReference type="PROSITE" id="PS50109"/>
    </source>
</evidence>
<evidence type="ECO:0000256" key="5">
    <source>
        <dbReference type="ARBA" id="ARBA00022553"/>
    </source>
</evidence>
<dbReference type="InterPro" id="IPR033479">
    <property type="entry name" value="dCache_1"/>
</dbReference>
<dbReference type="Pfam" id="PF06580">
    <property type="entry name" value="His_kinase"/>
    <property type="match status" value="1"/>
</dbReference>
<evidence type="ECO:0000256" key="2">
    <source>
        <dbReference type="ARBA" id="ARBA00004651"/>
    </source>
</evidence>
<organism evidence="16 17">
    <name type="scientific">Mediterraneibacter butyricigenes</name>
    <dbReference type="NCBI Taxonomy" id="2316025"/>
    <lineage>
        <taxon>Bacteria</taxon>
        <taxon>Bacillati</taxon>
        <taxon>Bacillota</taxon>
        <taxon>Clostridia</taxon>
        <taxon>Lachnospirales</taxon>
        <taxon>Lachnospiraceae</taxon>
        <taxon>Mediterraneibacter</taxon>
    </lineage>
</organism>
<dbReference type="PROSITE" id="PS50109">
    <property type="entry name" value="HIS_KIN"/>
    <property type="match status" value="1"/>
</dbReference>
<dbReference type="EC" id="2.7.13.3" evidence="3"/>
<feature type="domain" description="Histidine kinase" evidence="14">
    <location>
        <begin position="470"/>
        <end position="577"/>
    </location>
</feature>
<evidence type="ECO:0000313" key="16">
    <source>
        <dbReference type="EMBL" id="GCA66829.1"/>
    </source>
</evidence>
<evidence type="ECO:0000256" key="1">
    <source>
        <dbReference type="ARBA" id="ARBA00000085"/>
    </source>
</evidence>
<keyword evidence="7 13" id="KW-0812">Transmembrane</keyword>
<name>A0A391PAN8_9FIRM</name>
<gene>
    <name evidence="16" type="ORF">KGMB01110_12650</name>
</gene>
<dbReference type="GO" id="GO:0000155">
    <property type="term" value="F:phosphorelay sensor kinase activity"/>
    <property type="evidence" value="ECO:0007669"/>
    <property type="project" value="InterPro"/>
</dbReference>
<feature type="transmembrane region" description="Helical" evidence="13">
    <location>
        <begin position="7"/>
        <end position="29"/>
    </location>
</feature>
<dbReference type="InterPro" id="IPR036890">
    <property type="entry name" value="HATPase_C_sf"/>
</dbReference>
<dbReference type="RefSeq" id="WP_117603274.1">
    <property type="nucleotide sequence ID" value="NZ_BHGK01000001.1"/>
</dbReference>
<keyword evidence="4" id="KW-1003">Cell membrane</keyword>
<evidence type="ECO:0000256" key="13">
    <source>
        <dbReference type="SAM" id="Phobius"/>
    </source>
</evidence>
<keyword evidence="9 13" id="KW-1133">Transmembrane helix</keyword>
<keyword evidence="17" id="KW-1185">Reference proteome</keyword>
<comment type="subcellular location">
    <subcellularLocation>
        <location evidence="2">Cell membrane</location>
        <topology evidence="2">Multi-pass membrane protein</topology>
    </subcellularLocation>
</comment>
<dbReference type="EMBL" id="BHGK01000001">
    <property type="protein sequence ID" value="GCA66829.1"/>
    <property type="molecule type" value="Genomic_DNA"/>
</dbReference>
<evidence type="ECO:0000259" key="15">
    <source>
        <dbReference type="PROSITE" id="PS50885"/>
    </source>
</evidence>
<evidence type="ECO:0000256" key="4">
    <source>
        <dbReference type="ARBA" id="ARBA00022475"/>
    </source>
</evidence>
<dbReference type="InterPro" id="IPR003594">
    <property type="entry name" value="HATPase_dom"/>
</dbReference>
<reference evidence="17" key="1">
    <citation type="submission" date="2018-09" db="EMBL/GenBank/DDBJ databases">
        <title>Draft Genome Sequence of Mediterraneibacter sp. KCTC 15684.</title>
        <authorList>
            <person name="Kim J.S."/>
            <person name="Han K.I."/>
            <person name="Suh M.K."/>
            <person name="Lee K.C."/>
            <person name="Eom M.K."/>
            <person name="Lee J.H."/>
            <person name="Park S.H."/>
            <person name="Kang S.W."/>
            <person name="Park J.E."/>
            <person name="Oh B.S."/>
            <person name="Yu S.Y."/>
            <person name="Choi S.H."/>
            <person name="Lee D.H."/>
            <person name="Yoon H."/>
            <person name="Kim B."/>
            <person name="Yang S.J."/>
            <person name="Lee J.S."/>
        </authorList>
    </citation>
    <scope>NUCLEOTIDE SEQUENCE [LARGE SCALE GENOMIC DNA]</scope>
    <source>
        <strain evidence="17">KCTC 15684</strain>
    </source>
</reference>
<dbReference type="SMART" id="SM00387">
    <property type="entry name" value="HATPase_c"/>
    <property type="match status" value="1"/>
</dbReference>
<evidence type="ECO:0000256" key="6">
    <source>
        <dbReference type="ARBA" id="ARBA00022679"/>
    </source>
</evidence>
<dbReference type="Pfam" id="PF02518">
    <property type="entry name" value="HATPase_c"/>
    <property type="match status" value="1"/>
</dbReference>
<keyword evidence="6" id="KW-0808">Transferase</keyword>
<feature type="domain" description="HAMP" evidence="15">
    <location>
        <begin position="309"/>
        <end position="360"/>
    </location>
</feature>
<dbReference type="SUPFAM" id="SSF55874">
    <property type="entry name" value="ATPase domain of HSP90 chaperone/DNA topoisomerase II/histidine kinase"/>
    <property type="match status" value="1"/>
</dbReference>
<protein>
    <recommendedName>
        <fullName evidence="3">histidine kinase</fullName>
        <ecNumber evidence="3">2.7.13.3</ecNumber>
    </recommendedName>
</protein>
<dbReference type="GO" id="GO:0005886">
    <property type="term" value="C:plasma membrane"/>
    <property type="evidence" value="ECO:0007669"/>
    <property type="project" value="UniProtKB-SubCell"/>
</dbReference>
<dbReference type="AlphaFoldDB" id="A0A391PAN8"/>
<sequence length="601" mass="68676">MEFNIQTIIMSVLMALTFITIALMGFLLYHRFKLALDKTAISNTESTVESTIDRVNSDLLNIRQISNAANYNIIQEFDISSQEFSKQFSLLYETNADKIQSLALYGSDGRLITSEPVAAEKENVEVTKQRWYRNAENDIENVHFSTPHTQNLFADGSFRYHRVISLSQSVDINDGERPGIGVLLVDMKYSVVEDVLERINESSNGIYYYLCSRDGEIIYHPRWTEIDRGMFTEKNIEAANYEDGTYELSVDGKKENIVVGSISYTGWKLVGVVPESVQTTSINNFRYYIFTTIIVLLMMLLEGNRLISRKISKPIRELDESVKAYEAGGKPDIYIGGSSEIRHLGYSVQKSYEQIESLMDEIIRHQNERRKSELDALQSQINPHFLYNTLESITWMVEAQRNSEAVMMISELAKLLRVSLSRGKTIIPIADELQHSRSYMSIQLVRYKERFKTEFIMDDEIGNYCIVKLVIQPILENAIYYGVGHMDEDDGGKIIVHGEKKGDDIYISIEDNGMGMREEVLENILMDNSKVPKHGSGVGVINVHSRIKLMFGAEYGLSVYSEPDEGTKVVIHIPAIPYTKENAEMLEAQKYRREMVENEEK</sequence>
<keyword evidence="12" id="KW-0175">Coiled coil</keyword>
<evidence type="ECO:0000256" key="12">
    <source>
        <dbReference type="SAM" id="Coils"/>
    </source>
</evidence>
<keyword evidence="5" id="KW-0597">Phosphoprotein</keyword>
<evidence type="ECO:0000256" key="10">
    <source>
        <dbReference type="ARBA" id="ARBA00023012"/>
    </source>
</evidence>
<dbReference type="PANTHER" id="PTHR34220">
    <property type="entry name" value="SENSOR HISTIDINE KINASE YPDA"/>
    <property type="match status" value="1"/>
</dbReference>
<keyword evidence="10" id="KW-0902">Two-component regulatory system</keyword>
<comment type="caution">
    <text evidence="16">The sequence shown here is derived from an EMBL/GenBank/DDBJ whole genome shotgun (WGS) entry which is preliminary data.</text>
</comment>
<accession>A0A391PAN8</accession>
<evidence type="ECO:0000256" key="8">
    <source>
        <dbReference type="ARBA" id="ARBA00022777"/>
    </source>
</evidence>
<dbReference type="InterPro" id="IPR010559">
    <property type="entry name" value="Sig_transdc_His_kin_internal"/>
</dbReference>
<keyword evidence="8 16" id="KW-0418">Kinase</keyword>
<evidence type="ECO:0000256" key="11">
    <source>
        <dbReference type="ARBA" id="ARBA00023136"/>
    </source>
</evidence>
<keyword evidence="11 13" id="KW-0472">Membrane</keyword>
<dbReference type="Gene3D" id="3.30.565.10">
    <property type="entry name" value="Histidine kinase-like ATPase, C-terminal domain"/>
    <property type="match status" value="1"/>
</dbReference>
<dbReference type="InterPro" id="IPR003660">
    <property type="entry name" value="HAMP_dom"/>
</dbReference>
<dbReference type="Gene3D" id="3.30.450.20">
    <property type="entry name" value="PAS domain"/>
    <property type="match status" value="1"/>
</dbReference>